<gene>
    <name evidence="13" type="ORF">SP90_06005</name>
</gene>
<comment type="similarity">
    <text evidence="1 10">Belongs to the class-I pyridine nucleotide-disulfide oxidoreductase family.</text>
</comment>
<keyword evidence="3 8" id="KW-0274">FAD</keyword>
<dbReference type="PRINTS" id="PR00368">
    <property type="entry name" value="FADPNR"/>
</dbReference>
<reference evidence="13 14" key="1">
    <citation type="submission" date="2015-01" db="EMBL/GenBank/DDBJ databases">
        <title>Desulfovibrio sp. JC271 draft genome sequence.</title>
        <authorList>
            <person name="Shivani Y."/>
            <person name="Subhash Y."/>
            <person name="Sasikala C."/>
            <person name="Ramana C.V."/>
        </authorList>
    </citation>
    <scope>NUCLEOTIDE SEQUENCE [LARGE SCALE GENOMIC DNA]</scope>
    <source>
        <strain evidence="13 14">JC271</strain>
    </source>
</reference>
<keyword evidence="14" id="KW-1185">Reference proteome</keyword>
<feature type="disulfide bond" description="Redox-active" evidence="9">
    <location>
        <begin position="44"/>
        <end position="49"/>
    </location>
</feature>
<keyword evidence="8" id="KW-0547">Nucleotide-binding</keyword>
<comment type="cofactor">
    <cofactor evidence="8">
        <name>FAD</name>
        <dbReference type="ChEBI" id="CHEBI:57692"/>
    </cofactor>
    <text evidence="8">Binds 1 FAD per subunit.</text>
</comment>
<evidence type="ECO:0000313" key="13">
    <source>
        <dbReference type="EMBL" id="OBQ54032.1"/>
    </source>
</evidence>
<feature type="binding site" evidence="8">
    <location>
        <position position="53"/>
    </location>
    <ligand>
        <name>FAD</name>
        <dbReference type="ChEBI" id="CHEBI:57692"/>
    </ligand>
</feature>
<evidence type="ECO:0000256" key="1">
    <source>
        <dbReference type="ARBA" id="ARBA00007532"/>
    </source>
</evidence>
<sequence length="486" mass="52668">MATYDFDLIIIGSGAAGLTIASGAAQLGVKVLLIEKDEHMGGDCLHYGCVPSKTLIKCAKVRHQMATAEQYGLPAPKLEPVDFSKIAKHIKSVIETIQPHDSPERFEGLGATVRFGTASFRDPNTISLVPRDGSRPEHISAKSIVIAAGSTPSSPPFKGLNQVEYLTNETVFFQDTLPQKLTVIGGGPIAVEMAQSFQRLGAEVTLLQRSAHILSKEDADMAEIIETSLRNDGINVITNTSIEEITQNTDGISVHFGTAEHPTQKVTSDKLLIALGRAPSVEALNLQNADVEYSAKGIPVDSRMRTNVPHIYAVGDITGQYQFTHAAGYEGGIVIANAVFKLPRKADYTFLPWVTYCEPELASVGYNEKRAQAAGIEYTVHTEYFAQNDRALAENQPEGKLKLLLDKKERILGVQIAGIHAGELINEWIAVLGGKVSLATLAGAVHPYPTVSEINKKVAGTLLSKKVFSPLTRKVLRTLFRYRGDV</sequence>
<evidence type="ECO:0000313" key="14">
    <source>
        <dbReference type="Proteomes" id="UP000091979"/>
    </source>
</evidence>
<evidence type="ECO:0000256" key="9">
    <source>
        <dbReference type="PIRSR" id="PIRSR000350-4"/>
    </source>
</evidence>
<dbReference type="Gene3D" id="3.30.390.30">
    <property type="match status" value="1"/>
</dbReference>
<evidence type="ECO:0000256" key="10">
    <source>
        <dbReference type="RuleBase" id="RU003691"/>
    </source>
</evidence>
<dbReference type="EMBL" id="JXMS01000008">
    <property type="protein sequence ID" value="OBQ54032.1"/>
    <property type="molecule type" value="Genomic_DNA"/>
</dbReference>
<dbReference type="FunFam" id="3.30.390.30:FF:000001">
    <property type="entry name" value="Dihydrolipoyl dehydrogenase"/>
    <property type="match status" value="1"/>
</dbReference>
<comment type="caution">
    <text evidence="13">The sequence shown here is derived from an EMBL/GenBank/DDBJ whole genome shotgun (WGS) entry which is preliminary data.</text>
</comment>
<feature type="binding site" evidence="8">
    <location>
        <begin position="185"/>
        <end position="192"/>
    </location>
    <ligand>
        <name>NAD(+)</name>
        <dbReference type="ChEBI" id="CHEBI:57540"/>
    </ligand>
</feature>
<dbReference type="PIRSF" id="PIRSF000350">
    <property type="entry name" value="Mercury_reductase_MerA"/>
    <property type="match status" value="1"/>
</dbReference>
<dbReference type="InterPro" id="IPR001100">
    <property type="entry name" value="Pyr_nuc-diS_OxRdtase"/>
</dbReference>
<organism evidence="13 14">
    <name type="scientific">Halodesulfovibrio spirochaetisodalis</name>
    <dbReference type="NCBI Taxonomy" id="1560234"/>
    <lineage>
        <taxon>Bacteria</taxon>
        <taxon>Pseudomonadati</taxon>
        <taxon>Thermodesulfobacteriota</taxon>
        <taxon>Desulfovibrionia</taxon>
        <taxon>Desulfovibrionales</taxon>
        <taxon>Desulfovibrionaceae</taxon>
        <taxon>Halodesulfovibrio</taxon>
    </lineage>
</organism>
<dbReference type="PANTHER" id="PTHR43014:SF2">
    <property type="entry name" value="MERCURIC REDUCTASE"/>
    <property type="match status" value="1"/>
</dbReference>
<dbReference type="SUPFAM" id="SSF51905">
    <property type="entry name" value="FAD/NAD(P)-binding domain"/>
    <property type="match status" value="1"/>
</dbReference>
<dbReference type="PATRIC" id="fig|1560234.3.peg.3176"/>
<dbReference type="PRINTS" id="PR00411">
    <property type="entry name" value="PNDRDTASEI"/>
</dbReference>
<keyword evidence="6" id="KW-1015">Disulfide bond</keyword>
<keyword evidence="2 10" id="KW-0285">Flavoprotein</keyword>
<dbReference type="Gene3D" id="3.50.50.60">
    <property type="entry name" value="FAD/NAD(P)-binding domain"/>
    <property type="match status" value="2"/>
</dbReference>
<name>A0A1B7XFF9_9BACT</name>
<dbReference type="SUPFAM" id="SSF55424">
    <property type="entry name" value="FAD/NAD-linked reductases, dimerisation (C-terminal) domain"/>
    <property type="match status" value="1"/>
</dbReference>
<keyword evidence="4" id="KW-0521">NADP</keyword>
<evidence type="ECO:0000256" key="3">
    <source>
        <dbReference type="ARBA" id="ARBA00022827"/>
    </source>
</evidence>
<dbReference type="InterPro" id="IPR012999">
    <property type="entry name" value="Pyr_OxRdtase_I_AS"/>
</dbReference>
<keyword evidence="7 10" id="KW-0676">Redox-active center</keyword>
<dbReference type="InterPro" id="IPR023753">
    <property type="entry name" value="FAD/NAD-binding_dom"/>
</dbReference>
<dbReference type="STRING" id="1560234.SP90_06005"/>
<protein>
    <submittedName>
        <fullName evidence="13">Mercuric reductase</fullName>
    </submittedName>
</protein>
<dbReference type="AlphaFoldDB" id="A0A1B7XFF9"/>
<accession>A0A1B7XFF9</accession>
<evidence type="ECO:0000256" key="6">
    <source>
        <dbReference type="ARBA" id="ARBA00023157"/>
    </source>
</evidence>
<dbReference type="InterPro" id="IPR036188">
    <property type="entry name" value="FAD/NAD-bd_sf"/>
</dbReference>
<dbReference type="GO" id="GO:0050660">
    <property type="term" value="F:flavin adenine dinucleotide binding"/>
    <property type="evidence" value="ECO:0007669"/>
    <property type="project" value="TreeGrafter"/>
</dbReference>
<dbReference type="InterPro" id="IPR004099">
    <property type="entry name" value="Pyr_nucl-diS_OxRdtase_dimer"/>
</dbReference>
<dbReference type="Proteomes" id="UP000091979">
    <property type="component" value="Unassembled WGS sequence"/>
</dbReference>
<evidence type="ECO:0000256" key="4">
    <source>
        <dbReference type="ARBA" id="ARBA00022857"/>
    </source>
</evidence>
<dbReference type="GO" id="GO:0016668">
    <property type="term" value="F:oxidoreductase activity, acting on a sulfur group of donors, NAD(P) as acceptor"/>
    <property type="evidence" value="ECO:0007669"/>
    <property type="project" value="InterPro"/>
</dbReference>
<evidence type="ECO:0000259" key="12">
    <source>
        <dbReference type="Pfam" id="PF07992"/>
    </source>
</evidence>
<feature type="domain" description="FAD/NAD(P)-binding" evidence="12">
    <location>
        <begin position="6"/>
        <end position="331"/>
    </location>
</feature>
<dbReference type="InterPro" id="IPR016156">
    <property type="entry name" value="FAD/NAD-linked_Rdtase_dimer_sf"/>
</dbReference>
<dbReference type="RefSeq" id="WP_066853601.1">
    <property type="nucleotide sequence ID" value="NZ_JXMS01000008.1"/>
</dbReference>
<feature type="binding site" evidence="8">
    <location>
        <position position="316"/>
    </location>
    <ligand>
        <name>FAD</name>
        <dbReference type="ChEBI" id="CHEBI:57692"/>
    </ligand>
</feature>
<evidence type="ECO:0000256" key="2">
    <source>
        <dbReference type="ARBA" id="ARBA00022630"/>
    </source>
</evidence>
<dbReference type="OrthoDB" id="9786429at2"/>
<dbReference type="PANTHER" id="PTHR43014">
    <property type="entry name" value="MERCURIC REDUCTASE"/>
    <property type="match status" value="1"/>
</dbReference>
<dbReference type="PROSITE" id="PS00076">
    <property type="entry name" value="PYRIDINE_REDOX_1"/>
    <property type="match status" value="1"/>
</dbReference>
<keyword evidence="8" id="KW-0520">NAD</keyword>
<dbReference type="GO" id="GO:0003955">
    <property type="term" value="F:NAD(P)H dehydrogenase (quinone) activity"/>
    <property type="evidence" value="ECO:0007669"/>
    <property type="project" value="TreeGrafter"/>
</dbReference>
<proteinExistence type="inferred from homology"/>
<keyword evidence="5 10" id="KW-0560">Oxidoreductase</keyword>
<dbReference type="Pfam" id="PF07992">
    <property type="entry name" value="Pyr_redox_2"/>
    <property type="match status" value="1"/>
</dbReference>
<feature type="binding site" evidence="8">
    <location>
        <position position="276"/>
    </location>
    <ligand>
        <name>NAD(+)</name>
        <dbReference type="ChEBI" id="CHEBI:57540"/>
    </ligand>
</feature>
<evidence type="ECO:0000256" key="5">
    <source>
        <dbReference type="ARBA" id="ARBA00023002"/>
    </source>
</evidence>
<dbReference type="Pfam" id="PF02852">
    <property type="entry name" value="Pyr_redox_dim"/>
    <property type="match status" value="1"/>
</dbReference>
<feature type="domain" description="Pyridine nucleotide-disulphide oxidoreductase dimerisation" evidence="11">
    <location>
        <begin position="352"/>
        <end position="456"/>
    </location>
</feature>
<evidence type="ECO:0000256" key="7">
    <source>
        <dbReference type="ARBA" id="ARBA00023284"/>
    </source>
</evidence>
<evidence type="ECO:0000259" key="11">
    <source>
        <dbReference type="Pfam" id="PF02852"/>
    </source>
</evidence>
<evidence type="ECO:0000256" key="8">
    <source>
        <dbReference type="PIRSR" id="PIRSR000350-3"/>
    </source>
</evidence>